<evidence type="ECO:0000256" key="4">
    <source>
        <dbReference type="ARBA" id="ARBA00022801"/>
    </source>
</evidence>
<dbReference type="Gene3D" id="3.40.140.10">
    <property type="entry name" value="Cytidine Deaminase, domain 2"/>
    <property type="match status" value="1"/>
</dbReference>
<dbReference type="PANTHER" id="PTHR11086">
    <property type="entry name" value="DEOXYCYTIDYLATE DEAMINASE-RELATED"/>
    <property type="match status" value="1"/>
</dbReference>
<feature type="domain" description="CMP/dCMP-type deaminase" evidence="8">
    <location>
        <begin position="11"/>
        <end position="164"/>
    </location>
</feature>
<dbReference type="InterPro" id="IPR016473">
    <property type="entry name" value="dCMP_deaminase"/>
</dbReference>
<dbReference type="GO" id="GO:0005737">
    <property type="term" value="C:cytoplasm"/>
    <property type="evidence" value="ECO:0007669"/>
    <property type="project" value="TreeGrafter"/>
</dbReference>
<dbReference type="AlphaFoldDB" id="A0A1F6W4I2"/>
<dbReference type="GO" id="GO:0006220">
    <property type="term" value="P:pyrimidine nucleotide metabolic process"/>
    <property type="evidence" value="ECO:0007669"/>
    <property type="project" value="InterPro"/>
</dbReference>
<dbReference type="EMBL" id="MFUA01000022">
    <property type="protein sequence ID" value="OGI76676.1"/>
    <property type="molecule type" value="Genomic_DNA"/>
</dbReference>
<evidence type="ECO:0000256" key="3">
    <source>
        <dbReference type="ARBA" id="ARBA00022723"/>
    </source>
</evidence>
<dbReference type="SUPFAM" id="SSF53927">
    <property type="entry name" value="Cytidine deaminase-like"/>
    <property type="match status" value="1"/>
</dbReference>
<evidence type="ECO:0000256" key="2">
    <source>
        <dbReference type="ARBA" id="ARBA00006576"/>
    </source>
</evidence>
<comment type="similarity">
    <text evidence="2">Belongs to the cytidine and deoxycytidylate deaminase family.</text>
</comment>
<evidence type="ECO:0000256" key="5">
    <source>
        <dbReference type="ARBA" id="ARBA00022833"/>
    </source>
</evidence>
<keyword evidence="9" id="KW-0131">Cell cycle</keyword>
<dbReference type="PANTHER" id="PTHR11086:SF18">
    <property type="entry name" value="DEOXYCYTIDYLATE DEAMINASE"/>
    <property type="match status" value="1"/>
</dbReference>
<dbReference type="GO" id="GO:0051301">
    <property type="term" value="P:cell division"/>
    <property type="evidence" value="ECO:0007669"/>
    <property type="project" value="UniProtKB-KW"/>
</dbReference>
<evidence type="ECO:0000256" key="1">
    <source>
        <dbReference type="ARBA" id="ARBA00001947"/>
    </source>
</evidence>
<dbReference type="PROSITE" id="PS00903">
    <property type="entry name" value="CYT_DCMP_DEAMINASES_1"/>
    <property type="match status" value="1"/>
</dbReference>
<comment type="caution">
    <text evidence="9">The sequence shown here is derived from an EMBL/GenBank/DDBJ whole genome shotgun (WGS) entry which is preliminary data.</text>
</comment>
<dbReference type="Proteomes" id="UP000178374">
    <property type="component" value="Unassembled WGS sequence"/>
</dbReference>
<evidence type="ECO:0000256" key="7">
    <source>
        <dbReference type="PIRSR" id="PIRSR006019-2"/>
    </source>
</evidence>
<feature type="active site" description="Proton donor" evidence="6">
    <location>
        <position position="87"/>
    </location>
</feature>
<feature type="binding site" evidence="7">
    <location>
        <position position="116"/>
    </location>
    <ligand>
        <name>Zn(2+)</name>
        <dbReference type="ChEBI" id="CHEBI:29105"/>
        <note>catalytic</note>
    </ligand>
</feature>
<dbReference type="InterPro" id="IPR015517">
    <property type="entry name" value="dCMP_deaminase-rel"/>
</dbReference>
<dbReference type="InterPro" id="IPR035105">
    <property type="entry name" value="Deoxycytidylate_deaminase_dom"/>
</dbReference>
<gene>
    <name evidence="9" type="ORF">A3B85_01015</name>
</gene>
<proteinExistence type="inferred from homology"/>
<feature type="binding site" evidence="7">
    <location>
        <position position="113"/>
    </location>
    <ligand>
        <name>Zn(2+)</name>
        <dbReference type="ChEBI" id="CHEBI:29105"/>
        <note>catalytic</note>
    </ligand>
</feature>
<dbReference type="CDD" id="cd01286">
    <property type="entry name" value="deoxycytidylate_deaminase"/>
    <property type="match status" value="1"/>
</dbReference>
<keyword evidence="3 7" id="KW-0479">Metal-binding</keyword>
<name>A0A1F6W4I2_9BACT</name>
<dbReference type="GO" id="GO:0004132">
    <property type="term" value="F:dCMP deaminase activity"/>
    <property type="evidence" value="ECO:0007669"/>
    <property type="project" value="InterPro"/>
</dbReference>
<sequence>MKKVTKHKRLSWDEYFLKIVDIVGSRGTCDRGRSGAILVKDKRILATGYVGSPVGIVHCDDVGHEMHTLTEEDGTISRHCLRTAHAELNVIANAARFGVAIDGSTLYCKMLPCYTCAKTIINAGIKRVIAFKDYHKTKQSKIIFKKAGIKLEIINKKIESYQDQ</sequence>
<evidence type="ECO:0000259" key="8">
    <source>
        <dbReference type="PROSITE" id="PS51747"/>
    </source>
</evidence>
<reference evidence="9 10" key="1">
    <citation type="journal article" date="2016" name="Nat. Commun.">
        <title>Thousands of microbial genomes shed light on interconnected biogeochemical processes in an aquifer system.</title>
        <authorList>
            <person name="Anantharaman K."/>
            <person name="Brown C.T."/>
            <person name="Hug L.A."/>
            <person name="Sharon I."/>
            <person name="Castelle C.J."/>
            <person name="Probst A.J."/>
            <person name="Thomas B.C."/>
            <person name="Singh A."/>
            <person name="Wilkins M.J."/>
            <person name="Karaoz U."/>
            <person name="Brodie E.L."/>
            <person name="Williams K.H."/>
            <person name="Hubbard S.S."/>
            <person name="Banfield J.F."/>
        </authorList>
    </citation>
    <scope>NUCLEOTIDE SEQUENCE [LARGE SCALE GENOMIC DNA]</scope>
</reference>
<dbReference type="PROSITE" id="PS51747">
    <property type="entry name" value="CYT_DCMP_DEAMINASES_2"/>
    <property type="match status" value="1"/>
</dbReference>
<dbReference type="InterPro" id="IPR016192">
    <property type="entry name" value="APOBEC/CMP_deaminase_Zn-bd"/>
</dbReference>
<keyword evidence="4" id="KW-0378">Hydrolase</keyword>
<keyword evidence="9" id="KW-0132">Cell division</keyword>
<feature type="binding site" evidence="7">
    <location>
        <position position="85"/>
    </location>
    <ligand>
        <name>Zn(2+)</name>
        <dbReference type="ChEBI" id="CHEBI:29105"/>
        <note>catalytic</note>
    </ligand>
</feature>
<organism evidence="9 10">
    <name type="scientific">Candidatus Nomurabacteria bacterium RIFCSPHIGHO2_02_FULL_37_13</name>
    <dbReference type="NCBI Taxonomy" id="1801750"/>
    <lineage>
        <taxon>Bacteria</taxon>
        <taxon>Candidatus Nomuraibacteriota</taxon>
    </lineage>
</organism>
<evidence type="ECO:0000313" key="10">
    <source>
        <dbReference type="Proteomes" id="UP000178374"/>
    </source>
</evidence>
<keyword evidence="5 7" id="KW-0862">Zinc</keyword>
<dbReference type="InterPro" id="IPR016193">
    <property type="entry name" value="Cytidine_deaminase-like"/>
</dbReference>
<dbReference type="Pfam" id="PF00383">
    <property type="entry name" value="dCMP_cyt_deam_1"/>
    <property type="match status" value="1"/>
</dbReference>
<dbReference type="InterPro" id="IPR002125">
    <property type="entry name" value="CMP_dCMP_dom"/>
</dbReference>
<evidence type="ECO:0000313" key="9">
    <source>
        <dbReference type="EMBL" id="OGI76676.1"/>
    </source>
</evidence>
<accession>A0A1F6W4I2</accession>
<comment type="cofactor">
    <cofactor evidence="1 7">
        <name>Zn(2+)</name>
        <dbReference type="ChEBI" id="CHEBI:29105"/>
    </cofactor>
</comment>
<dbReference type="GO" id="GO:0008270">
    <property type="term" value="F:zinc ion binding"/>
    <property type="evidence" value="ECO:0007669"/>
    <property type="project" value="InterPro"/>
</dbReference>
<dbReference type="STRING" id="1801750.A3B85_01015"/>
<protein>
    <submittedName>
        <fullName evidence="9">Cell division protein DedD</fullName>
    </submittedName>
</protein>
<dbReference type="PIRSF" id="PIRSF006019">
    <property type="entry name" value="dCMP_deaminase"/>
    <property type="match status" value="1"/>
</dbReference>
<evidence type="ECO:0000256" key="6">
    <source>
        <dbReference type="PIRSR" id="PIRSR006019-1"/>
    </source>
</evidence>